<evidence type="ECO:0000313" key="9">
    <source>
        <dbReference type="Proteomes" id="UP000198211"/>
    </source>
</evidence>
<dbReference type="GO" id="GO:0043657">
    <property type="term" value="C:host cell"/>
    <property type="evidence" value="ECO:0007669"/>
    <property type="project" value="UniProtKB-SubCell"/>
</dbReference>
<name>A0A225VJ84_9STRA</name>
<evidence type="ECO:0000259" key="7">
    <source>
        <dbReference type="Pfam" id="PF22748"/>
    </source>
</evidence>
<accession>A0A225VJ84</accession>
<sequence length="197" mass="22941">MKTFADALQRFMVLNSAPSHKVMNNVWLKSRETPKEVFNILLLKNMDFEDNPLFIQWLRYAKLYGRKVEGTTFSELQAFSFLLNANVDNRLLGVNLQTIKQIPDLKKFAQNIQTRLFRYHMNNNHVKPDRFGKLLANPRPDWGYILKLPKTDPMYETLKVYTLQYAFERGGYAMFKQVKGLFANNEPEAAITAAIKA</sequence>
<comment type="similarity">
    <text evidence="3">Belongs to the RxLR effector family.</text>
</comment>
<proteinExistence type="inferred from homology"/>
<evidence type="ECO:0000256" key="3">
    <source>
        <dbReference type="ARBA" id="ARBA00010400"/>
    </source>
</evidence>
<reference evidence="9" key="1">
    <citation type="submission" date="2017-03" db="EMBL/GenBank/DDBJ databases">
        <title>Phytopthora megakarya and P. palmivora, two closely related causual agents of cacao black pod achieved similar genome size and gene model numbers by different mechanisms.</title>
        <authorList>
            <person name="Ali S."/>
            <person name="Shao J."/>
            <person name="Larry D.J."/>
            <person name="Kronmiller B."/>
            <person name="Shen D."/>
            <person name="Strem M.D."/>
            <person name="Melnick R.L."/>
            <person name="Guiltinan M.J."/>
            <person name="Tyler B.M."/>
            <person name="Meinhardt L.W."/>
            <person name="Bailey B.A."/>
        </authorList>
    </citation>
    <scope>NUCLEOTIDE SEQUENCE [LARGE SCALE GENOMIC DNA]</scope>
    <source>
        <strain evidence="9">zdho120</strain>
    </source>
</reference>
<keyword evidence="6" id="KW-0843">Virulence</keyword>
<keyword evidence="5" id="KW-0732">Signal</keyword>
<gene>
    <name evidence="8" type="ORF">PHMEG_00023224</name>
</gene>
<organism evidence="8 9">
    <name type="scientific">Phytophthora megakarya</name>
    <dbReference type="NCBI Taxonomy" id="4795"/>
    <lineage>
        <taxon>Eukaryota</taxon>
        <taxon>Sar</taxon>
        <taxon>Stramenopiles</taxon>
        <taxon>Oomycota</taxon>
        <taxon>Peronosporomycetes</taxon>
        <taxon>Peronosporales</taxon>
        <taxon>Peronosporaceae</taxon>
        <taxon>Phytophthora</taxon>
    </lineage>
</organism>
<keyword evidence="4" id="KW-0964">Secreted</keyword>
<comment type="caution">
    <text evidence="8">The sequence shown here is derived from an EMBL/GenBank/DDBJ whole genome shotgun (WGS) entry which is preliminary data.</text>
</comment>
<evidence type="ECO:0000256" key="2">
    <source>
        <dbReference type="ARBA" id="ARBA00004613"/>
    </source>
</evidence>
<keyword evidence="9" id="KW-1185">Reference proteome</keyword>
<evidence type="ECO:0000256" key="5">
    <source>
        <dbReference type="ARBA" id="ARBA00022729"/>
    </source>
</evidence>
<dbReference type="OrthoDB" id="126955at2759"/>
<feature type="domain" description="RxLR effector PexRD54 WY" evidence="7">
    <location>
        <begin position="23"/>
        <end position="60"/>
    </location>
</feature>
<evidence type="ECO:0000256" key="4">
    <source>
        <dbReference type="ARBA" id="ARBA00022525"/>
    </source>
</evidence>
<dbReference type="InterPro" id="IPR054463">
    <property type="entry name" value="PexRD54_WY"/>
</dbReference>
<dbReference type="GO" id="GO:0005576">
    <property type="term" value="C:extracellular region"/>
    <property type="evidence" value="ECO:0007669"/>
    <property type="project" value="UniProtKB-SubCell"/>
</dbReference>
<evidence type="ECO:0000313" key="8">
    <source>
        <dbReference type="EMBL" id="OWZ04807.1"/>
    </source>
</evidence>
<evidence type="ECO:0000256" key="1">
    <source>
        <dbReference type="ARBA" id="ARBA00004340"/>
    </source>
</evidence>
<dbReference type="AlphaFoldDB" id="A0A225VJ84"/>
<dbReference type="EMBL" id="NBNE01004761">
    <property type="protein sequence ID" value="OWZ04807.1"/>
    <property type="molecule type" value="Genomic_DNA"/>
</dbReference>
<comment type="subcellular location">
    <subcellularLocation>
        <location evidence="1">Host cell</location>
    </subcellularLocation>
    <subcellularLocation>
        <location evidence="2">Secreted</location>
    </subcellularLocation>
</comment>
<evidence type="ECO:0000256" key="6">
    <source>
        <dbReference type="ARBA" id="ARBA00023026"/>
    </source>
</evidence>
<dbReference type="Pfam" id="PF22748">
    <property type="entry name" value="PexRD54_WY"/>
    <property type="match status" value="1"/>
</dbReference>
<protein>
    <submittedName>
        <fullName evidence="8">RxLR effector protein</fullName>
    </submittedName>
</protein>
<dbReference type="Proteomes" id="UP000198211">
    <property type="component" value="Unassembled WGS sequence"/>
</dbReference>